<dbReference type="EMBL" id="JABBJJ010000117">
    <property type="protein sequence ID" value="NMO17974.1"/>
    <property type="molecule type" value="Genomic_DNA"/>
</dbReference>
<evidence type="ECO:0000313" key="1">
    <source>
        <dbReference type="EMBL" id="NMO17974.1"/>
    </source>
</evidence>
<evidence type="ECO:0000313" key="2">
    <source>
        <dbReference type="Proteomes" id="UP000518300"/>
    </source>
</evidence>
<dbReference type="Proteomes" id="UP000518300">
    <property type="component" value="Unassembled WGS sequence"/>
</dbReference>
<dbReference type="AlphaFoldDB" id="A0A848LJW5"/>
<protein>
    <submittedName>
        <fullName evidence="1">Uncharacterized protein</fullName>
    </submittedName>
</protein>
<proteinExistence type="predicted"/>
<gene>
    <name evidence="1" type="ORF">HG543_24405</name>
</gene>
<organism evidence="1 2">
    <name type="scientific">Pyxidicoccus fallax</name>
    <dbReference type="NCBI Taxonomy" id="394095"/>
    <lineage>
        <taxon>Bacteria</taxon>
        <taxon>Pseudomonadati</taxon>
        <taxon>Myxococcota</taxon>
        <taxon>Myxococcia</taxon>
        <taxon>Myxococcales</taxon>
        <taxon>Cystobacterineae</taxon>
        <taxon>Myxococcaceae</taxon>
        <taxon>Pyxidicoccus</taxon>
    </lineage>
</organism>
<comment type="caution">
    <text evidence="1">The sequence shown here is derived from an EMBL/GenBank/DDBJ whole genome shotgun (WGS) entry which is preliminary data.</text>
</comment>
<reference evidence="1 2" key="1">
    <citation type="submission" date="2020-04" db="EMBL/GenBank/DDBJ databases">
        <title>Draft genome of Pyxidicoccus fallax type strain.</title>
        <authorList>
            <person name="Whitworth D.E."/>
        </authorList>
    </citation>
    <scope>NUCLEOTIDE SEQUENCE [LARGE SCALE GENOMIC DNA]</scope>
    <source>
        <strain evidence="1 2">DSM 14698</strain>
    </source>
</reference>
<sequence length="127" mass="13207">MHRDLDTAPMLLRAEGAVLLGNPGRGLASSLPSAKRTYDAATVGVRGSGLCETWMGALQYTLSRLSGNYPGPFLAPAGADGAVAPEAPVPLMGLGGTRLLPLDRPHAIKAFGARRCSRPSTSSIPRR</sequence>
<dbReference type="RefSeq" id="WP_169347250.1">
    <property type="nucleotide sequence ID" value="NZ_JABBJJ010000117.1"/>
</dbReference>
<keyword evidence="2" id="KW-1185">Reference proteome</keyword>
<name>A0A848LJW5_9BACT</name>
<accession>A0A848LJW5</accession>